<name>A0A2M7G1Q2_9BACT</name>
<dbReference type="GO" id="GO:0006002">
    <property type="term" value="P:fructose 6-phosphate metabolic process"/>
    <property type="evidence" value="ECO:0007669"/>
    <property type="project" value="TreeGrafter"/>
</dbReference>
<evidence type="ECO:0000259" key="10">
    <source>
        <dbReference type="Pfam" id="PF00316"/>
    </source>
</evidence>
<dbReference type="PRINTS" id="PR01958">
    <property type="entry name" value="S17BPHPHTASE"/>
</dbReference>
<dbReference type="InterPro" id="IPR044015">
    <property type="entry name" value="FBPase_C_dom"/>
</dbReference>
<sequence>MDHTSVFLRKFLYDEGIDPDLRRLIHTVSVAGKYISSLLKAANRKMAGTQNTSAEDQLEVDKQADIILKDMITALDYVHDYASEEQETSIKTPHKNPKFSVSVDPLDGSSLIDVNLAVGTIVGIHPAEKLVDTGRHMLAALYILYGPLTTLVYTSGKGVHEFVLCPEGEFVLTKSHIRMKEQGSIYSPGGLRSEWVSAHRNFIDDLVITDYKLRYSGGLVPDFNQILMKGGGLFSYPALQKAPQGKLRLLFELYPLAFLCEQAGGMATDGTTPILDLKLEKLHQRAPIYIGSKHEVKKAATYFQGSNFSDTP</sequence>
<feature type="binding site" evidence="9">
    <location>
        <position position="106"/>
    </location>
    <ligand>
        <name>Mg(2+)</name>
        <dbReference type="ChEBI" id="CHEBI:18420"/>
        <label>1</label>
    </ligand>
</feature>
<dbReference type="Proteomes" id="UP000231019">
    <property type="component" value="Unassembled WGS sequence"/>
</dbReference>
<reference evidence="12 13" key="1">
    <citation type="submission" date="2017-09" db="EMBL/GenBank/DDBJ databases">
        <title>Depth-based differentiation of microbial function through sediment-hosted aquifers and enrichment of novel symbionts in the deep terrestrial subsurface.</title>
        <authorList>
            <person name="Probst A.J."/>
            <person name="Ladd B."/>
            <person name="Jarett J.K."/>
            <person name="Geller-Mcgrath D.E."/>
            <person name="Sieber C.M."/>
            <person name="Emerson J.B."/>
            <person name="Anantharaman K."/>
            <person name="Thomas B.C."/>
            <person name="Malmstrom R."/>
            <person name="Stieglmeier M."/>
            <person name="Klingl A."/>
            <person name="Woyke T."/>
            <person name="Ryan C.M."/>
            <person name="Banfield J.F."/>
        </authorList>
    </citation>
    <scope>NUCLEOTIDE SEQUENCE [LARGE SCALE GENOMIC DNA]</scope>
    <source>
        <strain evidence="12">CG17_big_fil_post_rev_8_21_14_2_50_48_46</strain>
    </source>
</reference>
<feature type="binding site" evidence="9">
    <location>
        <position position="252"/>
    </location>
    <ligand>
        <name>Mg(2+)</name>
        <dbReference type="ChEBI" id="CHEBI:18420"/>
        <label>2</label>
    </ligand>
</feature>
<dbReference type="PIRSF" id="PIRSF000904">
    <property type="entry name" value="FBPtase_SBPase"/>
    <property type="match status" value="1"/>
</dbReference>
<evidence type="ECO:0000256" key="7">
    <source>
        <dbReference type="ARBA" id="ARBA00022842"/>
    </source>
</evidence>
<feature type="binding site" evidence="9">
    <location>
        <position position="215"/>
    </location>
    <ligand>
        <name>substrate</name>
    </ligand>
</feature>
<dbReference type="InterPro" id="IPR028343">
    <property type="entry name" value="FBPtase"/>
</dbReference>
<evidence type="ECO:0000256" key="8">
    <source>
        <dbReference type="ARBA" id="ARBA00023277"/>
    </source>
</evidence>
<feature type="binding site" evidence="9">
    <location>
        <position position="104"/>
    </location>
    <ligand>
        <name>Mg(2+)</name>
        <dbReference type="ChEBI" id="CHEBI:18420"/>
        <label>2</label>
    </ligand>
</feature>
<protein>
    <recommendedName>
        <fullName evidence="9">Fructose-1,6-bisphosphatase class 1</fullName>
        <shortName evidence="9">FBPase class 1</shortName>
        <ecNumber evidence="9">3.1.3.11</ecNumber>
    </recommendedName>
    <alternativeName>
        <fullName evidence="9">D-fructose-1,6-bisphosphate 1-phosphohydrolase class 1</fullName>
    </alternativeName>
</protein>
<comment type="caution">
    <text evidence="9">Lacks conserved residue(s) required for the propagation of feature annotation.</text>
</comment>
<dbReference type="Gene3D" id="3.40.190.80">
    <property type="match status" value="1"/>
</dbReference>
<feature type="binding site" evidence="9">
    <location>
        <position position="107"/>
    </location>
    <ligand>
        <name>Mg(2+)</name>
        <dbReference type="ChEBI" id="CHEBI:18420"/>
        <label>2</label>
    </ligand>
</feature>
<dbReference type="AlphaFoldDB" id="A0A2M7G1Q2"/>
<evidence type="ECO:0000256" key="3">
    <source>
        <dbReference type="ARBA" id="ARBA00010941"/>
    </source>
</evidence>
<dbReference type="GO" id="GO:0000287">
    <property type="term" value="F:magnesium ion binding"/>
    <property type="evidence" value="ECO:0007669"/>
    <property type="project" value="UniProtKB-UniRule"/>
</dbReference>
<comment type="subunit">
    <text evidence="9">Homotetramer.</text>
</comment>
<comment type="catalytic activity">
    <reaction evidence="1 9">
        <text>beta-D-fructose 1,6-bisphosphate + H2O = beta-D-fructose 6-phosphate + phosphate</text>
        <dbReference type="Rhea" id="RHEA:11064"/>
        <dbReference type="ChEBI" id="CHEBI:15377"/>
        <dbReference type="ChEBI" id="CHEBI:32966"/>
        <dbReference type="ChEBI" id="CHEBI:43474"/>
        <dbReference type="ChEBI" id="CHEBI:57634"/>
        <dbReference type="EC" id="3.1.3.11"/>
    </reaction>
</comment>
<feature type="domain" description="Fructose-1-6-bisphosphatase class 1 C-terminal" evidence="11">
    <location>
        <begin position="179"/>
        <end position="303"/>
    </location>
</feature>
<evidence type="ECO:0000256" key="6">
    <source>
        <dbReference type="ARBA" id="ARBA00022801"/>
    </source>
</evidence>
<evidence type="ECO:0000256" key="5">
    <source>
        <dbReference type="ARBA" id="ARBA00022723"/>
    </source>
</evidence>
<organism evidence="12 13">
    <name type="scientific">bacterium (Candidatus Blackallbacteria) CG17_big_fil_post_rev_8_21_14_2_50_48_46</name>
    <dbReference type="NCBI Taxonomy" id="2014261"/>
    <lineage>
        <taxon>Bacteria</taxon>
        <taxon>Candidatus Blackallbacteria</taxon>
    </lineage>
</organism>
<dbReference type="GO" id="GO:0030388">
    <property type="term" value="P:fructose 1,6-bisphosphate metabolic process"/>
    <property type="evidence" value="ECO:0007669"/>
    <property type="project" value="TreeGrafter"/>
</dbReference>
<evidence type="ECO:0000256" key="4">
    <source>
        <dbReference type="ARBA" id="ARBA00022490"/>
    </source>
</evidence>
<dbReference type="PROSITE" id="PS00124">
    <property type="entry name" value="FBPASE"/>
    <property type="match status" value="1"/>
</dbReference>
<dbReference type="GO" id="GO:0006094">
    <property type="term" value="P:gluconeogenesis"/>
    <property type="evidence" value="ECO:0007669"/>
    <property type="project" value="UniProtKB-UniRule"/>
</dbReference>
<dbReference type="PANTHER" id="PTHR11556">
    <property type="entry name" value="FRUCTOSE-1,6-BISPHOSPHATASE-RELATED"/>
    <property type="match status" value="1"/>
</dbReference>
<feature type="domain" description="Fructose-1-6-bisphosphatase class I N-terminal" evidence="10">
    <location>
        <begin position="20"/>
        <end position="174"/>
    </location>
</feature>
<dbReference type="Pfam" id="PF18913">
    <property type="entry name" value="FBPase_C"/>
    <property type="match status" value="1"/>
</dbReference>
<proteinExistence type="inferred from homology"/>
<accession>A0A2M7G1Q2</accession>
<feature type="binding site" evidence="9">
    <location>
        <begin position="107"/>
        <end position="110"/>
    </location>
    <ligand>
        <name>substrate</name>
    </ligand>
</feature>
<dbReference type="Pfam" id="PF00316">
    <property type="entry name" value="FBPase"/>
    <property type="match status" value="1"/>
</dbReference>
<comment type="similarity">
    <text evidence="3 9">Belongs to the FBPase class 1 family.</text>
</comment>
<dbReference type="Gene3D" id="3.30.540.10">
    <property type="entry name" value="Fructose-1,6-Bisphosphatase, subunit A, domain 1"/>
    <property type="match status" value="1"/>
</dbReference>
<gene>
    <name evidence="9" type="primary">fbp</name>
    <name evidence="12" type="ORF">COW36_16180</name>
</gene>
<dbReference type="PANTHER" id="PTHR11556:SF35">
    <property type="entry name" value="SEDOHEPTULOSE-1,7-BISPHOSPHATASE, CHLOROPLASTIC"/>
    <property type="match status" value="1"/>
</dbReference>
<evidence type="ECO:0000256" key="9">
    <source>
        <dbReference type="HAMAP-Rule" id="MF_01855"/>
    </source>
</evidence>
<evidence type="ECO:0000313" key="12">
    <source>
        <dbReference type="EMBL" id="PIW15675.1"/>
    </source>
</evidence>
<keyword evidence="7 9" id="KW-0460">Magnesium</keyword>
<keyword evidence="8 9" id="KW-0119">Carbohydrate metabolism</keyword>
<dbReference type="InterPro" id="IPR000146">
    <property type="entry name" value="FBPase_class-1"/>
</dbReference>
<comment type="cofactor">
    <cofactor evidence="9">
        <name>Mg(2+)</name>
        <dbReference type="ChEBI" id="CHEBI:18420"/>
    </cofactor>
    <text evidence="9">Binds 2 magnesium ions per subunit.</text>
</comment>
<evidence type="ECO:0000313" key="13">
    <source>
        <dbReference type="Proteomes" id="UP000231019"/>
    </source>
</evidence>
<comment type="pathway">
    <text evidence="2">Carbohydrate biosynthesis; Calvin cycle.</text>
</comment>
<keyword evidence="4 9" id="KW-0963">Cytoplasm</keyword>
<evidence type="ECO:0000256" key="2">
    <source>
        <dbReference type="ARBA" id="ARBA00005215"/>
    </source>
</evidence>
<dbReference type="EMBL" id="PFFQ01000047">
    <property type="protein sequence ID" value="PIW15675.1"/>
    <property type="molecule type" value="Genomic_DNA"/>
</dbReference>
<keyword evidence="5 9" id="KW-0479">Metal-binding</keyword>
<evidence type="ECO:0000259" key="11">
    <source>
        <dbReference type="Pfam" id="PF18913"/>
    </source>
</evidence>
<dbReference type="PIRSF" id="PIRSF500210">
    <property type="entry name" value="FBPtase"/>
    <property type="match status" value="1"/>
</dbReference>
<dbReference type="InterPro" id="IPR023079">
    <property type="entry name" value="SBPase"/>
</dbReference>
<dbReference type="GO" id="GO:0005986">
    <property type="term" value="P:sucrose biosynthetic process"/>
    <property type="evidence" value="ECO:0007669"/>
    <property type="project" value="TreeGrafter"/>
</dbReference>
<dbReference type="GO" id="GO:0042132">
    <property type="term" value="F:fructose 1,6-bisphosphate 1-phosphatase activity"/>
    <property type="evidence" value="ECO:0007669"/>
    <property type="project" value="UniProtKB-UniRule"/>
</dbReference>
<feature type="binding site" evidence="9">
    <location>
        <position position="246"/>
    </location>
    <ligand>
        <name>substrate</name>
    </ligand>
</feature>
<dbReference type="EC" id="3.1.3.11" evidence="9"/>
<comment type="caution">
    <text evidence="12">The sequence shown here is derived from an EMBL/GenBank/DDBJ whole genome shotgun (WGS) entry which is preliminary data.</text>
</comment>
<feature type="binding site" evidence="9">
    <location>
        <position position="104"/>
    </location>
    <ligand>
        <name>Mg(2+)</name>
        <dbReference type="ChEBI" id="CHEBI:18420"/>
        <label>1</label>
    </ligand>
</feature>
<dbReference type="GO" id="GO:0005829">
    <property type="term" value="C:cytosol"/>
    <property type="evidence" value="ECO:0007669"/>
    <property type="project" value="TreeGrafter"/>
</dbReference>
<dbReference type="InterPro" id="IPR033391">
    <property type="entry name" value="FBPase_N"/>
</dbReference>
<comment type="subcellular location">
    <subcellularLocation>
        <location evidence="9">Cytoplasm</location>
    </subcellularLocation>
</comment>
<dbReference type="CDD" id="cd00354">
    <property type="entry name" value="FBPase"/>
    <property type="match status" value="1"/>
</dbReference>
<dbReference type="HAMAP" id="MF_01855">
    <property type="entry name" value="FBPase_class1"/>
    <property type="match status" value="1"/>
</dbReference>
<keyword evidence="6 9" id="KW-0378">Hydrolase</keyword>
<evidence type="ECO:0000256" key="1">
    <source>
        <dbReference type="ARBA" id="ARBA00001273"/>
    </source>
</evidence>
<dbReference type="GO" id="GO:0006000">
    <property type="term" value="P:fructose metabolic process"/>
    <property type="evidence" value="ECO:0007669"/>
    <property type="project" value="TreeGrafter"/>
</dbReference>
<dbReference type="SUPFAM" id="SSF56655">
    <property type="entry name" value="Carbohydrate phosphatase"/>
    <property type="match status" value="1"/>
</dbReference>
<dbReference type="InterPro" id="IPR020548">
    <property type="entry name" value="Fructose_bisphosphatase_AS"/>
</dbReference>
<feature type="binding site" evidence="9">
    <location>
        <position position="84"/>
    </location>
    <ligand>
        <name>Mg(2+)</name>
        <dbReference type="ChEBI" id="CHEBI:18420"/>
        <label>1</label>
    </ligand>
</feature>